<feature type="compositionally biased region" description="Basic and acidic residues" evidence="1">
    <location>
        <begin position="92"/>
        <end position="115"/>
    </location>
</feature>
<accession>A0ABP1NT70</accession>
<feature type="compositionally biased region" description="Basic residues" evidence="1">
    <location>
        <begin position="165"/>
        <end position="175"/>
    </location>
</feature>
<reference evidence="3 4" key="1">
    <citation type="submission" date="2024-08" db="EMBL/GenBank/DDBJ databases">
        <authorList>
            <person name="Will J Nash"/>
            <person name="Angela Man"/>
            <person name="Seanna McTaggart"/>
            <person name="Kendall Baker"/>
            <person name="Tom Barker"/>
            <person name="Leah Catchpole"/>
            <person name="Alex Durrant"/>
            <person name="Karim Gharbi"/>
            <person name="Naomi Irish"/>
            <person name="Gemy Kaithakottil"/>
            <person name="Debby Ku"/>
            <person name="Aaliyah Providence"/>
            <person name="Felix Shaw"/>
            <person name="David Swarbreck"/>
            <person name="Chris Watkins"/>
            <person name="Ann M. McCartney"/>
            <person name="Giulio Formenti"/>
            <person name="Alice Mouton"/>
            <person name="Noel Vella"/>
            <person name="Bjorn M von Reumont"/>
            <person name="Adriana Vella"/>
            <person name="Wilfried Haerty"/>
        </authorList>
    </citation>
    <scope>NUCLEOTIDE SEQUENCE [LARGE SCALE GENOMIC DNA]</scope>
</reference>
<feature type="region of interest" description="Disordered" evidence="1">
    <location>
        <begin position="1"/>
        <end position="234"/>
    </location>
</feature>
<organism evidence="3 4">
    <name type="scientific">Xylocopa violacea</name>
    <name type="common">Violet carpenter bee</name>
    <name type="synonym">Apis violacea</name>
    <dbReference type="NCBI Taxonomy" id="135666"/>
    <lineage>
        <taxon>Eukaryota</taxon>
        <taxon>Metazoa</taxon>
        <taxon>Ecdysozoa</taxon>
        <taxon>Arthropoda</taxon>
        <taxon>Hexapoda</taxon>
        <taxon>Insecta</taxon>
        <taxon>Pterygota</taxon>
        <taxon>Neoptera</taxon>
        <taxon>Endopterygota</taxon>
        <taxon>Hymenoptera</taxon>
        <taxon>Apocrita</taxon>
        <taxon>Aculeata</taxon>
        <taxon>Apoidea</taxon>
        <taxon>Anthophila</taxon>
        <taxon>Apidae</taxon>
        <taxon>Xylocopa</taxon>
        <taxon>Xylocopa</taxon>
    </lineage>
</organism>
<feature type="compositionally biased region" description="Basic and acidic residues" evidence="1">
    <location>
        <begin position="192"/>
        <end position="223"/>
    </location>
</feature>
<feature type="region of interest" description="Disordered" evidence="1">
    <location>
        <begin position="314"/>
        <end position="353"/>
    </location>
</feature>
<dbReference type="Pfam" id="PF12572">
    <property type="entry name" value="DUF3752"/>
    <property type="match status" value="1"/>
</dbReference>
<feature type="compositionally biased region" description="Polar residues" evidence="1">
    <location>
        <begin position="42"/>
        <end position="51"/>
    </location>
</feature>
<protein>
    <recommendedName>
        <fullName evidence="2">DUF3752 domain-containing protein</fullName>
    </recommendedName>
</protein>
<proteinExistence type="predicted"/>
<feature type="domain" description="DUF3752" evidence="2">
    <location>
        <begin position="572"/>
        <end position="700"/>
    </location>
</feature>
<dbReference type="PANTHER" id="PTHR46370:SF1">
    <property type="entry name" value="GPALPP MOTIFS-CONTAINING PROTEIN 1"/>
    <property type="match status" value="1"/>
</dbReference>
<name>A0ABP1NT70_XYLVO</name>
<sequence>MTTMDSDSESQDSDDGRRFRFEATRKDNVHMDAKLAKLPRSKSGQGLCHNNTTHEDKKDKSKYDCNRGEHRLSKERDVNDKDLKYSTKYSKHSFESKNLRREDGKDHRNERDISSDSKSTQLSSKHKTRDTKRHKNRDRTEHRSNRSQERCRSRNENDRSQNEKHRNRSREKYKHHACDRSREKSYQSYKMKSSDHDKLRGETERYGTHKKASTKEDEEHRLQEYPSSKNVEQRHSCNELLTIKRDVSAESQEHKELNLSEFDILSETDENMSDSSDVKNKRSLSRQCNMKTKKRNLNNEYESTSKKQVTEIVPMDGSPKVNAGKNDELYGSSNNNSGTISDSTLGTTSPILTESRKDTADLNSKEENFNSTEQISFNLNNYGSVKTTDVAVFSSHMYAEKTTTYGPALPPQFVTDSFNNTELNKDIPKNDAQDTSENIKKEMLNSINPDNVTQNDFALDSDIIFGPALPPHLLKQKSNDETNTKVIGPTVPHIIESFNNNEVDQTESEGEHGIGPLPANHPSLESNSVYRQLEQRAQQFKTEQTDEDYSALNKREEWMTELPPNQISNLGLTSRKFRVRAGPDMRDRSCWTDTPARKAERQKRQEEEKLYVAKTSITELSKESDESECWEGRKREKSLLEIHRDKLRKKKRKEEKKAKSTGEIIRRPFDRDVDLQINRFDQARKNAVISKAQHFDERFSRGKL</sequence>
<dbReference type="InterPro" id="IPR022226">
    <property type="entry name" value="DUF3752"/>
</dbReference>
<feature type="compositionally biased region" description="Basic and acidic residues" evidence="1">
    <location>
        <begin position="176"/>
        <end position="185"/>
    </location>
</feature>
<feature type="compositionally biased region" description="Basic and acidic residues" evidence="1">
    <location>
        <begin position="138"/>
        <end position="164"/>
    </location>
</feature>
<feature type="compositionally biased region" description="Basic and acidic residues" evidence="1">
    <location>
        <begin position="52"/>
        <end position="85"/>
    </location>
</feature>
<feature type="compositionally biased region" description="Acidic residues" evidence="1">
    <location>
        <begin position="1"/>
        <end position="13"/>
    </location>
</feature>
<keyword evidence="4" id="KW-1185">Reference proteome</keyword>
<evidence type="ECO:0000313" key="3">
    <source>
        <dbReference type="EMBL" id="CAL7942888.1"/>
    </source>
</evidence>
<evidence type="ECO:0000259" key="2">
    <source>
        <dbReference type="Pfam" id="PF12572"/>
    </source>
</evidence>
<feature type="region of interest" description="Disordered" evidence="1">
    <location>
        <begin position="585"/>
        <end position="606"/>
    </location>
</feature>
<evidence type="ECO:0000313" key="4">
    <source>
        <dbReference type="Proteomes" id="UP001642520"/>
    </source>
</evidence>
<feature type="compositionally biased region" description="Polar residues" evidence="1">
    <location>
        <begin position="331"/>
        <end position="352"/>
    </location>
</feature>
<feature type="compositionally biased region" description="Basic residues" evidence="1">
    <location>
        <begin position="124"/>
        <end position="137"/>
    </location>
</feature>
<dbReference type="PANTHER" id="PTHR46370">
    <property type="entry name" value="GPALPP MOTIFS-CONTAINING PROTEIN 1"/>
    <property type="match status" value="1"/>
</dbReference>
<feature type="region of interest" description="Disordered" evidence="1">
    <location>
        <begin position="504"/>
        <end position="524"/>
    </location>
</feature>
<comment type="caution">
    <text evidence="3">The sequence shown here is derived from an EMBL/GenBank/DDBJ whole genome shotgun (WGS) entry which is preliminary data.</text>
</comment>
<feature type="compositionally biased region" description="Basic and acidic residues" evidence="1">
    <location>
        <begin position="14"/>
        <end position="35"/>
    </location>
</feature>
<dbReference type="InterPro" id="IPR046331">
    <property type="entry name" value="GPAM1-like"/>
</dbReference>
<gene>
    <name evidence="3" type="ORF">XYLVIOL_LOCUS5768</name>
</gene>
<dbReference type="Proteomes" id="UP001642520">
    <property type="component" value="Unassembled WGS sequence"/>
</dbReference>
<dbReference type="EMBL" id="CAXAJV020001293">
    <property type="protein sequence ID" value="CAL7942888.1"/>
    <property type="molecule type" value="Genomic_DNA"/>
</dbReference>
<evidence type="ECO:0000256" key="1">
    <source>
        <dbReference type="SAM" id="MobiDB-lite"/>
    </source>
</evidence>